<keyword evidence="1" id="KW-0175">Coiled coil</keyword>
<dbReference type="EMBL" id="JANKAS010000004">
    <property type="protein sequence ID" value="MCR1898497.1"/>
    <property type="molecule type" value="Genomic_DNA"/>
</dbReference>
<sequence>MFKKVLSMLLVTMSIMVIATTGVSAMITEKNIDGLQDAIEKINPEYIEEYKSLTENEKEKEKELSRIQNEYPQGSILNERDSAFILLDGQDVKKNQIRAGSSSKSFSVDKTQYNTTVHLYGTMTQNIAYVAGSSRFGGTANLYRMSGSLSKVKLEIFHTAYGLIGSSAPYVGVLYNGSVSATKTSNLNLSKMDKTKDYGSILPMYTTMYARATVTTGTGDQYTVSSDSWKRAQ</sequence>
<reference evidence="3" key="1">
    <citation type="submission" date="2022-07" db="EMBL/GenBank/DDBJ databases">
        <title>Enhanced cultured diversity of the mouse gut microbiota enables custom-made synthetic communities.</title>
        <authorList>
            <person name="Afrizal A."/>
        </authorList>
    </citation>
    <scope>NUCLEOTIDE SEQUENCE</scope>
    <source>
        <strain evidence="3">DSM 28593</strain>
    </source>
</reference>
<gene>
    <name evidence="3" type="ORF">NSA47_05765</name>
</gene>
<name>A0AAE3HDM8_9FIRM</name>
<accession>A0AAE3HDM8</accession>
<proteinExistence type="predicted"/>
<keyword evidence="2" id="KW-0732">Signal</keyword>
<evidence type="ECO:0000313" key="4">
    <source>
        <dbReference type="Proteomes" id="UP001205748"/>
    </source>
</evidence>
<dbReference type="Proteomes" id="UP001205748">
    <property type="component" value="Unassembled WGS sequence"/>
</dbReference>
<protein>
    <submittedName>
        <fullName evidence="3">Uncharacterized protein</fullName>
    </submittedName>
</protein>
<organism evidence="3 4">
    <name type="scientific">Irregularibacter muris</name>
    <dbReference type="NCBI Taxonomy" id="1796619"/>
    <lineage>
        <taxon>Bacteria</taxon>
        <taxon>Bacillati</taxon>
        <taxon>Bacillota</taxon>
        <taxon>Clostridia</taxon>
        <taxon>Eubacteriales</taxon>
        <taxon>Eubacteriaceae</taxon>
        <taxon>Irregularibacter</taxon>
    </lineage>
</organism>
<feature type="chain" id="PRO_5042064347" evidence="2">
    <location>
        <begin position="20"/>
        <end position="233"/>
    </location>
</feature>
<dbReference type="RefSeq" id="WP_257529972.1">
    <property type="nucleotide sequence ID" value="NZ_JANKAS010000004.1"/>
</dbReference>
<dbReference type="AlphaFoldDB" id="A0AAE3HDM8"/>
<evidence type="ECO:0000256" key="1">
    <source>
        <dbReference type="SAM" id="Coils"/>
    </source>
</evidence>
<evidence type="ECO:0000256" key="2">
    <source>
        <dbReference type="SAM" id="SignalP"/>
    </source>
</evidence>
<keyword evidence="4" id="KW-1185">Reference proteome</keyword>
<evidence type="ECO:0000313" key="3">
    <source>
        <dbReference type="EMBL" id="MCR1898497.1"/>
    </source>
</evidence>
<comment type="caution">
    <text evidence="3">The sequence shown here is derived from an EMBL/GenBank/DDBJ whole genome shotgun (WGS) entry which is preliminary data.</text>
</comment>
<feature type="signal peptide" evidence="2">
    <location>
        <begin position="1"/>
        <end position="19"/>
    </location>
</feature>
<feature type="coiled-coil region" evidence="1">
    <location>
        <begin position="43"/>
        <end position="70"/>
    </location>
</feature>